<proteinExistence type="predicted"/>
<organism evidence="2 3">
    <name type="scientific">Candidatus Schekmanbacteria bacterium GWA2_38_11</name>
    <dbReference type="NCBI Taxonomy" id="1817876"/>
    <lineage>
        <taxon>Bacteria</taxon>
        <taxon>Candidatus Schekmaniibacteriota</taxon>
    </lineage>
</organism>
<accession>A0A1F7RNP5</accession>
<comment type="caution">
    <text evidence="2">The sequence shown here is derived from an EMBL/GenBank/DDBJ whole genome shotgun (WGS) entry which is preliminary data.</text>
</comment>
<dbReference type="EMBL" id="MGDB01000013">
    <property type="protein sequence ID" value="OGL43081.1"/>
    <property type="molecule type" value="Genomic_DNA"/>
</dbReference>
<reference evidence="2 3" key="1">
    <citation type="journal article" date="2016" name="Nat. Commun.">
        <title>Thousands of microbial genomes shed light on interconnected biogeochemical processes in an aquifer system.</title>
        <authorList>
            <person name="Anantharaman K."/>
            <person name="Brown C.T."/>
            <person name="Hug L.A."/>
            <person name="Sharon I."/>
            <person name="Castelle C.J."/>
            <person name="Probst A.J."/>
            <person name="Thomas B.C."/>
            <person name="Singh A."/>
            <person name="Wilkins M.J."/>
            <person name="Karaoz U."/>
            <person name="Brodie E.L."/>
            <person name="Williams K.H."/>
            <person name="Hubbard S.S."/>
            <person name="Banfield J.F."/>
        </authorList>
    </citation>
    <scope>NUCLEOTIDE SEQUENCE [LARGE SCALE GENOMIC DNA]</scope>
</reference>
<evidence type="ECO:0000313" key="3">
    <source>
        <dbReference type="Proteomes" id="UP000178526"/>
    </source>
</evidence>
<gene>
    <name evidence="2" type="ORF">A2042_08225</name>
</gene>
<feature type="signal peptide" evidence="1">
    <location>
        <begin position="1"/>
        <end position="21"/>
    </location>
</feature>
<name>A0A1F7RNP5_9BACT</name>
<sequence length="121" mass="12617">MKKLLILVAVMSLVSIGIAFSQDAKTIKGEVIDVSCYIAAGAKGAGHKDCASACLKAGEPGGILEEKSGNVYIVVTADHSTNPSKKILPHVAKMIEAKGIVSEKDGVRIIDITEIKEVAAK</sequence>
<evidence type="ECO:0000256" key="1">
    <source>
        <dbReference type="SAM" id="SignalP"/>
    </source>
</evidence>
<keyword evidence="1" id="KW-0732">Signal</keyword>
<dbReference type="AlphaFoldDB" id="A0A1F7RNP5"/>
<feature type="chain" id="PRO_5009532221" evidence="1">
    <location>
        <begin position="22"/>
        <end position="121"/>
    </location>
</feature>
<dbReference type="Proteomes" id="UP000178526">
    <property type="component" value="Unassembled WGS sequence"/>
</dbReference>
<protein>
    <submittedName>
        <fullName evidence="2">Uncharacterized protein</fullName>
    </submittedName>
</protein>
<evidence type="ECO:0000313" key="2">
    <source>
        <dbReference type="EMBL" id="OGL43081.1"/>
    </source>
</evidence>